<keyword evidence="3 14" id="KW-0813">Transport</keyword>
<keyword evidence="11 14" id="KW-0472">Membrane</keyword>
<dbReference type="InterPro" id="IPR012910">
    <property type="entry name" value="Plug_dom"/>
</dbReference>
<keyword evidence="7 16" id="KW-0732">Signal</keyword>
<accession>A0A9X0XGL0</accession>
<evidence type="ECO:0000256" key="7">
    <source>
        <dbReference type="ARBA" id="ARBA00022729"/>
    </source>
</evidence>
<keyword evidence="10 15" id="KW-0798">TonB box</keyword>
<evidence type="ECO:0000256" key="16">
    <source>
        <dbReference type="SAM" id="SignalP"/>
    </source>
</evidence>
<dbReference type="Proteomes" id="UP000643207">
    <property type="component" value="Unassembled WGS sequence"/>
</dbReference>
<feature type="domain" description="TonB-dependent receptor plug" evidence="18">
    <location>
        <begin position="58"/>
        <end position="165"/>
    </location>
</feature>
<dbReference type="Gene3D" id="2.40.170.20">
    <property type="entry name" value="TonB-dependent receptor, beta-barrel domain"/>
    <property type="match status" value="1"/>
</dbReference>
<feature type="domain" description="TonB-dependent receptor-like beta-barrel" evidence="17">
    <location>
        <begin position="224"/>
        <end position="649"/>
    </location>
</feature>
<dbReference type="InterPro" id="IPR037066">
    <property type="entry name" value="Plug_dom_sf"/>
</dbReference>
<dbReference type="EMBL" id="JAERRA010000002">
    <property type="protein sequence ID" value="MBL0720551.1"/>
    <property type="molecule type" value="Genomic_DNA"/>
</dbReference>
<evidence type="ECO:0000256" key="10">
    <source>
        <dbReference type="ARBA" id="ARBA00023077"/>
    </source>
</evidence>
<name>A0A9X0XGL0_9BURK</name>
<dbReference type="Pfam" id="PF00593">
    <property type="entry name" value="TonB_dep_Rec_b-barrel"/>
    <property type="match status" value="1"/>
</dbReference>
<evidence type="ECO:0000256" key="6">
    <source>
        <dbReference type="ARBA" id="ARBA00022692"/>
    </source>
</evidence>
<dbReference type="Gene3D" id="2.170.130.10">
    <property type="entry name" value="TonB-dependent receptor, plug domain"/>
    <property type="match status" value="1"/>
</dbReference>
<dbReference type="PANTHER" id="PTHR32552">
    <property type="entry name" value="FERRICHROME IRON RECEPTOR-RELATED"/>
    <property type="match status" value="1"/>
</dbReference>
<dbReference type="InterPro" id="IPR000531">
    <property type="entry name" value="Beta-barrel_TonB"/>
</dbReference>
<evidence type="ECO:0000256" key="1">
    <source>
        <dbReference type="ARBA" id="ARBA00004571"/>
    </source>
</evidence>
<evidence type="ECO:0000256" key="13">
    <source>
        <dbReference type="ARBA" id="ARBA00023237"/>
    </source>
</evidence>
<sequence>MNSLPHPSPLAAALLLAFASLPLQAQTVAAAAEADASFDIGRVSIHASSRGPLGTRRLLTSVDVLNEERLAERNAFSNFELFDQLPGVMLTGFNQGTTNGKVSFRGFNGEGEVNAVKLLIDGIPANSNNGNTPYLDLVFPLELQAVEVVRGTNDARYGLHNIAGTVNLVPRRGGNETLARAAYGSFDSMDVQLAKGIETERWTQNYFIGHKRTDGWRDHAKADKTALGGQWFVKGGRWTAGLVLRAYEGEAEEPGYLTEAQVRADRDQSNAFNATDGGERRMSQAAIHVDAQAGEQLDLAFRLYRNRFEDQRWVRFSQAGAQHERLADETHVGARATAVWRPTVPGLQAFALEGGVDTERQDNLNQRFRTVDRVRQAQTRDLDYDLNVHGAFVQAVVQPSAAFKLVPALRFDRLSGELRNPLAALPADVIGEINDYGTIRQPKISAVWTPREATTFYANWGRTWQIGTEAASFKTGARVRDLAPSINDGAELGLKFKPGFDLDGRIAVWQQKASNEVLRRLGDPSGDSDNIGGTRRRGLDLQLAWRPAGPLQAWMAAAFQRARITEGAGPADPTRGKELDHVPRQIVSAGLDWLPGEGWSLKAWAQHQGDYELTRTNDKGRFGGFTLVNVGLSKALGANLKLEAQVLNLLDREYAYAYFDTTANAPLLSPGAPRSVWLAISARY</sequence>
<dbReference type="PROSITE" id="PS52016">
    <property type="entry name" value="TONB_DEPENDENT_REC_3"/>
    <property type="match status" value="1"/>
</dbReference>
<evidence type="ECO:0000256" key="12">
    <source>
        <dbReference type="ARBA" id="ARBA00023170"/>
    </source>
</evidence>
<evidence type="ECO:0000256" key="9">
    <source>
        <dbReference type="ARBA" id="ARBA00023065"/>
    </source>
</evidence>
<evidence type="ECO:0000259" key="18">
    <source>
        <dbReference type="Pfam" id="PF07715"/>
    </source>
</evidence>
<evidence type="ECO:0000256" key="2">
    <source>
        <dbReference type="ARBA" id="ARBA00009810"/>
    </source>
</evidence>
<proteinExistence type="inferred from homology"/>
<dbReference type="GO" id="GO:0009279">
    <property type="term" value="C:cell outer membrane"/>
    <property type="evidence" value="ECO:0007669"/>
    <property type="project" value="UniProtKB-SubCell"/>
</dbReference>
<evidence type="ECO:0000256" key="8">
    <source>
        <dbReference type="ARBA" id="ARBA00023004"/>
    </source>
</evidence>
<dbReference type="Pfam" id="PF07715">
    <property type="entry name" value="Plug"/>
    <property type="match status" value="1"/>
</dbReference>
<dbReference type="SUPFAM" id="SSF56935">
    <property type="entry name" value="Porins"/>
    <property type="match status" value="1"/>
</dbReference>
<comment type="similarity">
    <text evidence="2 14 15">Belongs to the TonB-dependent receptor family.</text>
</comment>
<keyword evidence="9" id="KW-0406">Ion transport</keyword>
<dbReference type="GO" id="GO:0015344">
    <property type="term" value="F:siderophore uptake transmembrane transporter activity"/>
    <property type="evidence" value="ECO:0007669"/>
    <property type="project" value="TreeGrafter"/>
</dbReference>
<comment type="caution">
    <text evidence="19">The sequence shown here is derived from an EMBL/GenBank/DDBJ whole genome shotgun (WGS) entry which is preliminary data.</text>
</comment>
<evidence type="ECO:0000256" key="5">
    <source>
        <dbReference type="ARBA" id="ARBA00022496"/>
    </source>
</evidence>
<dbReference type="PANTHER" id="PTHR32552:SF68">
    <property type="entry name" value="FERRICHROME OUTER MEMBRANE TRANSPORTER_PHAGE RECEPTOR"/>
    <property type="match status" value="1"/>
</dbReference>
<evidence type="ECO:0000256" key="4">
    <source>
        <dbReference type="ARBA" id="ARBA00022452"/>
    </source>
</evidence>
<reference evidence="19 20" key="1">
    <citation type="submission" date="2021-01" db="EMBL/GenBank/DDBJ databases">
        <title>Piscinibacter sp. Jin2 Genome sequencing and assembly.</title>
        <authorList>
            <person name="Kim I."/>
        </authorList>
    </citation>
    <scope>NUCLEOTIDE SEQUENCE [LARGE SCALE GENOMIC DNA]</scope>
    <source>
        <strain evidence="19 20">Jin2</strain>
    </source>
</reference>
<feature type="chain" id="PRO_5040919371" evidence="16">
    <location>
        <begin position="26"/>
        <end position="684"/>
    </location>
</feature>
<keyword evidence="5" id="KW-0410">Iron transport</keyword>
<keyword evidence="13 14" id="KW-0998">Cell outer membrane</keyword>
<feature type="signal peptide" evidence="16">
    <location>
        <begin position="1"/>
        <end position="25"/>
    </location>
</feature>
<evidence type="ECO:0000256" key="11">
    <source>
        <dbReference type="ARBA" id="ARBA00023136"/>
    </source>
</evidence>
<evidence type="ECO:0000313" key="19">
    <source>
        <dbReference type="EMBL" id="MBL0720551.1"/>
    </source>
</evidence>
<dbReference type="InterPro" id="IPR036942">
    <property type="entry name" value="Beta-barrel_TonB_sf"/>
</dbReference>
<evidence type="ECO:0000313" key="20">
    <source>
        <dbReference type="Proteomes" id="UP000643207"/>
    </source>
</evidence>
<keyword evidence="4 14" id="KW-1134">Transmembrane beta strand</keyword>
<evidence type="ECO:0000256" key="14">
    <source>
        <dbReference type="PROSITE-ProRule" id="PRU01360"/>
    </source>
</evidence>
<dbReference type="RefSeq" id="WP_201827077.1">
    <property type="nucleotide sequence ID" value="NZ_JAERRA010000002.1"/>
</dbReference>
<gene>
    <name evidence="19" type="ORF">JI742_11705</name>
</gene>
<evidence type="ECO:0000256" key="3">
    <source>
        <dbReference type="ARBA" id="ARBA00022448"/>
    </source>
</evidence>
<keyword evidence="6 14" id="KW-0812">Transmembrane</keyword>
<protein>
    <submittedName>
        <fullName evidence="19">TonB-dependent receptor</fullName>
    </submittedName>
</protein>
<organism evidence="19 20">
    <name type="scientific">Aquariibacter lacus</name>
    <dbReference type="NCBI Taxonomy" id="2801332"/>
    <lineage>
        <taxon>Bacteria</taxon>
        <taxon>Pseudomonadati</taxon>
        <taxon>Pseudomonadota</taxon>
        <taxon>Betaproteobacteria</taxon>
        <taxon>Burkholderiales</taxon>
        <taxon>Sphaerotilaceae</taxon>
        <taxon>Aquariibacter</taxon>
    </lineage>
</organism>
<keyword evidence="20" id="KW-1185">Reference proteome</keyword>
<comment type="subcellular location">
    <subcellularLocation>
        <location evidence="1 14">Cell outer membrane</location>
        <topology evidence="1 14">Multi-pass membrane protein</topology>
    </subcellularLocation>
</comment>
<keyword evidence="12 19" id="KW-0675">Receptor</keyword>
<dbReference type="InterPro" id="IPR039426">
    <property type="entry name" value="TonB-dep_rcpt-like"/>
</dbReference>
<dbReference type="AlphaFoldDB" id="A0A9X0XGL0"/>
<keyword evidence="8" id="KW-0408">Iron</keyword>
<evidence type="ECO:0000256" key="15">
    <source>
        <dbReference type="RuleBase" id="RU003357"/>
    </source>
</evidence>
<evidence type="ECO:0000259" key="17">
    <source>
        <dbReference type="Pfam" id="PF00593"/>
    </source>
</evidence>